<keyword evidence="5 12" id="KW-0812">Transmembrane</keyword>
<evidence type="ECO:0000256" key="13">
    <source>
        <dbReference type="SAM" id="Phobius"/>
    </source>
</evidence>
<evidence type="ECO:0000313" key="15">
    <source>
        <dbReference type="Proteomes" id="UP000557230"/>
    </source>
</evidence>
<evidence type="ECO:0000256" key="4">
    <source>
        <dbReference type="ARBA" id="ARBA00022606"/>
    </source>
</evidence>
<evidence type="ECO:0000256" key="12">
    <source>
        <dbReference type="RuleBase" id="RU004424"/>
    </source>
</evidence>
<evidence type="ECO:0000256" key="11">
    <source>
        <dbReference type="RuleBase" id="RU004423"/>
    </source>
</evidence>
<feature type="transmembrane region" description="Helical" evidence="13">
    <location>
        <begin position="12"/>
        <end position="41"/>
    </location>
</feature>
<evidence type="ECO:0000256" key="7">
    <source>
        <dbReference type="ARBA" id="ARBA00023040"/>
    </source>
</evidence>
<evidence type="ECO:0000256" key="10">
    <source>
        <dbReference type="ARBA" id="ARBA00023224"/>
    </source>
</evidence>
<proteinExistence type="inferred from homology"/>
<keyword evidence="8 12" id="KW-0472">Membrane</keyword>
<evidence type="ECO:0000256" key="3">
    <source>
        <dbReference type="ARBA" id="ARBA00022480"/>
    </source>
</evidence>
<dbReference type="SUPFAM" id="SSF81321">
    <property type="entry name" value="Family A G protein-coupled receptor-like"/>
    <property type="match status" value="1"/>
</dbReference>
<feature type="non-terminal residue" evidence="14">
    <location>
        <position position="1"/>
    </location>
</feature>
<evidence type="ECO:0000256" key="9">
    <source>
        <dbReference type="ARBA" id="ARBA00023170"/>
    </source>
</evidence>
<dbReference type="Proteomes" id="UP000557230">
    <property type="component" value="Unassembled WGS sequence"/>
</dbReference>
<feature type="transmembrane region" description="Helical" evidence="13">
    <location>
        <begin position="89"/>
        <end position="114"/>
    </location>
</feature>
<gene>
    <name evidence="14" type="primary">Tas2r8</name>
    <name evidence="14" type="ORF">INDMAC_R06412</name>
</gene>
<evidence type="ECO:0000256" key="5">
    <source>
        <dbReference type="ARBA" id="ARBA00022692"/>
    </source>
</evidence>
<dbReference type="PANTHER" id="PTHR11394:SF47">
    <property type="entry name" value="TASTE RECEPTOR TYPE 2 MEMBER 40"/>
    <property type="match status" value="1"/>
</dbReference>
<reference evidence="14 15" key="1">
    <citation type="submission" date="2019-09" db="EMBL/GenBank/DDBJ databases">
        <title>Bird 10,000 Genomes (B10K) Project - Family phase.</title>
        <authorList>
            <person name="Zhang G."/>
        </authorList>
    </citation>
    <scope>NUCLEOTIDE SEQUENCE [LARGE SCALE GENOMIC DNA]</scope>
    <source>
        <strain evidence="14">B10K-DU-001-78</strain>
        <tissue evidence="14">Muscle</tissue>
    </source>
</reference>
<dbReference type="GO" id="GO:0004930">
    <property type="term" value="F:G protein-coupled receptor activity"/>
    <property type="evidence" value="ECO:0007669"/>
    <property type="project" value="UniProtKB-KW"/>
</dbReference>
<dbReference type="CDD" id="cd13950">
    <property type="entry name" value="7tm_TAS2R"/>
    <property type="match status" value="1"/>
</dbReference>
<feature type="transmembrane region" description="Helical" evidence="13">
    <location>
        <begin position="266"/>
        <end position="286"/>
    </location>
</feature>
<comment type="similarity">
    <text evidence="2 11">Belongs to the G-protein coupled receptor T2R family.</text>
</comment>
<dbReference type="PANTHER" id="PTHR11394">
    <property type="entry name" value="TASTE RECEPTOR TYPE 2"/>
    <property type="match status" value="1"/>
</dbReference>
<keyword evidence="3 12" id="KW-0919">Taste</keyword>
<evidence type="ECO:0000256" key="6">
    <source>
        <dbReference type="ARBA" id="ARBA00022989"/>
    </source>
</evidence>
<feature type="transmembrane region" description="Helical" evidence="13">
    <location>
        <begin position="135"/>
        <end position="161"/>
    </location>
</feature>
<dbReference type="Gene3D" id="1.20.1070.10">
    <property type="entry name" value="Rhodopsin 7-helix transmembrane proteins"/>
    <property type="match status" value="1"/>
</dbReference>
<evidence type="ECO:0000256" key="8">
    <source>
        <dbReference type="ARBA" id="ARBA00023136"/>
    </source>
</evidence>
<dbReference type="OrthoDB" id="8876749at2759"/>
<keyword evidence="6 13" id="KW-1133">Transmembrane helix</keyword>
<dbReference type="GO" id="GO:0016020">
    <property type="term" value="C:membrane"/>
    <property type="evidence" value="ECO:0007669"/>
    <property type="project" value="UniProtKB-SubCell"/>
</dbReference>
<feature type="transmembrane region" description="Helical" evidence="13">
    <location>
        <begin position="181"/>
        <end position="210"/>
    </location>
</feature>
<feature type="transmembrane region" description="Helical" evidence="13">
    <location>
        <begin position="231"/>
        <end position="254"/>
    </location>
</feature>
<keyword evidence="4 12" id="KW-0716">Sensory transduction</keyword>
<organism evidence="14 15">
    <name type="scientific">Indicator maculatus</name>
    <name type="common">spotted honeyguide</name>
    <dbReference type="NCBI Taxonomy" id="545262"/>
    <lineage>
        <taxon>Eukaryota</taxon>
        <taxon>Metazoa</taxon>
        <taxon>Chordata</taxon>
        <taxon>Craniata</taxon>
        <taxon>Vertebrata</taxon>
        <taxon>Euteleostomi</taxon>
        <taxon>Archelosauria</taxon>
        <taxon>Archosauria</taxon>
        <taxon>Dinosauria</taxon>
        <taxon>Saurischia</taxon>
        <taxon>Theropoda</taxon>
        <taxon>Coelurosauria</taxon>
        <taxon>Aves</taxon>
        <taxon>Neognathae</taxon>
        <taxon>Neoaves</taxon>
        <taxon>Telluraves</taxon>
        <taxon>Coraciimorphae</taxon>
        <taxon>Piciformes</taxon>
        <taxon>Indicatoridae</taxon>
        <taxon>Indicator</taxon>
    </lineage>
</organism>
<name>A0A7L1GI05_9PICI</name>
<dbReference type="EMBL" id="VXBD01008365">
    <property type="protein sequence ID" value="NXN13577.1"/>
    <property type="molecule type" value="Genomic_DNA"/>
</dbReference>
<keyword evidence="9 12" id="KW-0675">Receptor</keyword>
<dbReference type="AlphaFoldDB" id="A0A7L1GI05"/>
<keyword evidence="15" id="KW-1185">Reference proteome</keyword>
<accession>A0A7L1GI05</accession>
<comment type="subcellular location">
    <subcellularLocation>
        <location evidence="1 12">Membrane</location>
        <topology evidence="1 12">Multi-pass membrane protein</topology>
    </subcellularLocation>
</comment>
<sequence length="302" mass="34842">SREKFNATSYDTMAFVIITLQTFAGMWINGFIVSVLCVAQVKKKTFNSNEKIVLFLGCCRLGDLCITWVYVLLATVYPHCFYVNDMPQMFAATRMFCHCSNMWVSACLCGFYCIKITNFQHTLFIYLKAKIDRIVPWLFFVSVLLSLVMGILFYNVTYININSTTSTNLWKLSVRMEENLVPTFFFIGFILTTAFVTVIFSAILLLFSLWRHKCRMQANSMRNLNKDAHIKAIKSILSFIFIYSISFTGSILSLTHGRKIENLPMFFITIFQYALPLVHSLILIFSNPKLEKTFLKTLPCVK</sequence>
<evidence type="ECO:0000256" key="1">
    <source>
        <dbReference type="ARBA" id="ARBA00004141"/>
    </source>
</evidence>
<protein>
    <recommendedName>
        <fullName evidence="12">Taste receptor type 2</fullName>
    </recommendedName>
</protein>
<keyword evidence="10 12" id="KW-0807">Transducer</keyword>
<dbReference type="Pfam" id="PF05296">
    <property type="entry name" value="TAS2R"/>
    <property type="match status" value="1"/>
</dbReference>
<evidence type="ECO:0000256" key="2">
    <source>
        <dbReference type="ARBA" id="ARBA00007376"/>
    </source>
</evidence>
<dbReference type="GO" id="GO:0033038">
    <property type="term" value="F:bitter taste receptor activity"/>
    <property type="evidence" value="ECO:0007669"/>
    <property type="project" value="InterPro"/>
</dbReference>
<keyword evidence="7 12" id="KW-0297">G-protein coupled receptor</keyword>
<dbReference type="InterPro" id="IPR007960">
    <property type="entry name" value="TAS2R"/>
</dbReference>
<feature type="non-terminal residue" evidence="14">
    <location>
        <position position="302"/>
    </location>
</feature>
<dbReference type="FunFam" id="1.20.1070.10:FF:000055">
    <property type="entry name" value="Taste receptor type 2"/>
    <property type="match status" value="1"/>
</dbReference>
<feature type="transmembrane region" description="Helical" evidence="13">
    <location>
        <begin position="53"/>
        <end position="77"/>
    </location>
</feature>
<comment type="caution">
    <text evidence="14">The sequence shown here is derived from an EMBL/GenBank/DDBJ whole genome shotgun (WGS) entry which is preliminary data.</text>
</comment>
<evidence type="ECO:0000313" key="14">
    <source>
        <dbReference type="EMBL" id="NXN13577.1"/>
    </source>
</evidence>